<sequence>MDKDLFYKYINNQCSSEDIDKSFDFFGKRQIGNSKEKELYRNYWDSLEDENSQDKVLAKRVLDRIHHTINLNKSEQTQKSRTLFFPKQKKSIRLLSRAAAVLLIPILTIFIYTHFLQPELYALLNMAPNYEIISPPGARTQFTLPDGTRVWLNQGSRLKYPHHFIGETRTVWLTGEGYFDVTKDKAKPFIVESNGMQVKALGTSFNVKAYVDDVDFETTLESGRVAILRNGNKRSTSICEMAPGEHFTFNDETHKYSLSRVNPEKYVSWKDGKLMFKDDDLVEVTERLSRWFNVRVTIADQELRALAYTATFIDETIEQVMEMMEIVTPISYTIVNRKKMPDGSFSEKEVIISKKGGKTE</sequence>
<reference evidence="4 5" key="1">
    <citation type="submission" date="2019-03" db="EMBL/GenBank/DDBJ databases">
        <title>Freshwater and sediment microbial communities from various areas in North America, analyzing microbe dynamics in response to fracking.</title>
        <authorList>
            <person name="Lamendella R."/>
        </authorList>
    </citation>
    <scope>NUCLEOTIDE SEQUENCE [LARGE SCALE GENOMIC DNA]</scope>
    <source>
        <strain evidence="4 5">114D</strain>
    </source>
</reference>
<dbReference type="OrthoDB" id="676789at2"/>
<protein>
    <submittedName>
        <fullName evidence="4">FecR family protein</fullName>
    </submittedName>
</protein>
<dbReference type="FunFam" id="2.60.120.1440:FF:000001">
    <property type="entry name" value="Putative anti-sigma factor"/>
    <property type="match status" value="1"/>
</dbReference>
<dbReference type="Gene3D" id="2.60.120.1440">
    <property type="match status" value="1"/>
</dbReference>
<feature type="domain" description="FecR protein" evidence="2">
    <location>
        <begin position="132"/>
        <end position="225"/>
    </location>
</feature>
<feature type="domain" description="Protein FecR C-terminal" evidence="3">
    <location>
        <begin position="273"/>
        <end position="338"/>
    </location>
</feature>
<feature type="transmembrane region" description="Helical" evidence="1">
    <location>
        <begin position="94"/>
        <end position="115"/>
    </location>
</feature>
<dbReference type="EMBL" id="SNWI01000011">
    <property type="protein sequence ID" value="TDN96656.1"/>
    <property type="molecule type" value="Genomic_DNA"/>
</dbReference>
<evidence type="ECO:0000259" key="3">
    <source>
        <dbReference type="Pfam" id="PF16344"/>
    </source>
</evidence>
<evidence type="ECO:0000259" key="2">
    <source>
        <dbReference type="Pfam" id="PF04773"/>
    </source>
</evidence>
<dbReference type="InterPro" id="IPR012373">
    <property type="entry name" value="Ferrdict_sens_TM"/>
</dbReference>
<dbReference type="AlphaFoldDB" id="A0A4R6GNF9"/>
<dbReference type="InterPro" id="IPR006860">
    <property type="entry name" value="FecR"/>
</dbReference>
<dbReference type="RefSeq" id="WP_133466609.1">
    <property type="nucleotide sequence ID" value="NZ_SNWI01000011.1"/>
</dbReference>
<organism evidence="4 5">
    <name type="scientific">Sunxiuqinia elliptica</name>
    <dbReference type="NCBI Taxonomy" id="655355"/>
    <lineage>
        <taxon>Bacteria</taxon>
        <taxon>Pseudomonadati</taxon>
        <taxon>Bacteroidota</taxon>
        <taxon>Bacteroidia</taxon>
        <taxon>Marinilabiliales</taxon>
        <taxon>Prolixibacteraceae</taxon>
        <taxon>Sunxiuqinia</taxon>
    </lineage>
</organism>
<dbReference type="Proteomes" id="UP000294848">
    <property type="component" value="Unassembled WGS sequence"/>
</dbReference>
<dbReference type="Gene3D" id="3.55.50.30">
    <property type="match status" value="1"/>
</dbReference>
<dbReference type="Pfam" id="PF16344">
    <property type="entry name" value="FecR_C"/>
    <property type="match status" value="1"/>
</dbReference>
<accession>A0A4R6GNF9</accession>
<dbReference type="PIRSF" id="PIRSF018266">
    <property type="entry name" value="FecR"/>
    <property type="match status" value="1"/>
</dbReference>
<name>A0A4R6GNF9_9BACT</name>
<proteinExistence type="predicted"/>
<dbReference type="PANTHER" id="PTHR30273:SF2">
    <property type="entry name" value="PROTEIN FECR"/>
    <property type="match status" value="1"/>
</dbReference>
<dbReference type="Pfam" id="PF04773">
    <property type="entry name" value="FecR"/>
    <property type="match status" value="1"/>
</dbReference>
<keyword evidence="1" id="KW-1133">Transmembrane helix</keyword>
<evidence type="ECO:0000313" key="5">
    <source>
        <dbReference type="Proteomes" id="UP000294848"/>
    </source>
</evidence>
<gene>
    <name evidence="4" type="ORF">DET52_11126</name>
</gene>
<dbReference type="InterPro" id="IPR032508">
    <property type="entry name" value="FecR_C"/>
</dbReference>
<evidence type="ECO:0000256" key="1">
    <source>
        <dbReference type="SAM" id="Phobius"/>
    </source>
</evidence>
<comment type="caution">
    <text evidence="4">The sequence shown here is derived from an EMBL/GenBank/DDBJ whole genome shotgun (WGS) entry which is preliminary data.</text>
</comment>
<keyword evidence="1" id="KW-0472">Membrane</keyword>
<dbReference type="PANTHER" id="PTHR30273">
    <property type="entry name" value="PERIPLASMIC SIGNAL SENSOR AND SIGMA FACTOR ACTIVATOR FECR-RELATED"/>
    <property type="match status" value="1"/>
</dbReference>
<evidence type="ECO:0000313" key="4">
    <source>
        <dbReference type="EMBL" id="TDN96656.1"/>
    </source>
</evidence>
<keyword evidence="1" id="KW-0812">Transmembrane</keyword>
<dbReference type="GO" id="GO:0016989">
    <property type="term" value="F:sigma factor antagonist activity"/>
    <property type="evidence" value="ECO:0007669"/>
    <property type="project" value="TreeGrafter"/>
</dbReference>